<evidence type="ECO:0000256" key="1">
    <source>
        <dbReference type="SAM" id="SignalP"/>
    </source>
</evidence>
<keyword evidence="1" id="KW-0732">Signal</keyword>
<name>A0A4P6KUW5_9BURK</name>
<evidence type="ECO:0000313" key="3">
    <source>
        <dbReference type="Proteomes" id="UP000290637"/>
    </source>
</evidence>
<protein>
    <recommendedName>
        <fullName evidence="4">PEGA domain-containing protein</fullName>
    </recommendedName>
</protein>
<evidence type="ECO:0008006" key="4">
    <source>
        <dbReference type="Google" id="ProtNLM"/>
    </source>
</evidence>
<feature type="chain" id="PRO_5020380222" description="PEGA domain-containing protein" evidence="1">
    <location>
        <begin position="23"/>
        <end position="165"/>
    </location>
</feature>
<keyword evidence="3" id="KW-1185">Reference proteome</keyword>
<dbReference type="RefSeq" id="WP_130185854.1">
    <property type="nucleotide sequence ID" value="NZ_CP035913.1"/>
</dbReference>
<dbReference type="Proteomes" id="UP000290637">
    <property type="component" value="Chromosome"/>
</dbReference>
<reference evidence="2 3" key="1">
    <citation type="submission" date="2019-02" db="EMBL/GenBank/DDBJ databases">
        <title>Draft Genome Sequences of Six Type Strains of the Genus Massilia.</title>
        <authorList>
            <person name="Miess H."/>
            <person name="Frediansyhah A."/>
            <person name="Gross H."/>
        </authorList>
    </citation>
    <scope>NUCLEOTIDE SEQUENCE [LARGE SCALE GENOMIC DNA]</scope>
    <source>
        <strain evidence="2 3">DSM 17473</strain>
    </source>
</reference>
<organism evidence="2 3">
    <name type="scientific">Pseudoduganella lutea</name>
    <dbReference type="NCBI Taxonomy" id="321985"/>
    <lineage>
        <taxon>Bacteria</taxon>
        <taxon>Pseudomonadati</taxon>
        <taxon>Pseudomonadota</taxon>
        <taxon>Betaproteobacteria</taxon>
        <taxon>Burkholderiales</taxon>
        <taxon>Oxalobacteraceae</taxon>
        <taxon>Telluria group</taxon>
        <taxon>Pseudoduganella</taxon>
    </lineage>
</organism>
<dbReference type="KEGG" id="plue:EWM63_06830"/>
<dbReference type="OrthoDB" id="8549440at2"/>
<feature type="signal peptide" evidence="1">
    <location>
        <begin position="1"/>
        <end position="22"/>
    </location>
</feature>
<proteinExistence type="predicted"/>
<accession>A0A4P6KUW5</accession>
<sequence length="165" mass="17092">MKNAIIGGFVAVALSGCASIMAGSTQPISIQSVPEGATVSVTNRAGQKIHTGVTPVTLTLNRGAGYFKSEVYKVVVKKDGFRDRELTLNSNVNGWYIANIVFGGLIGMVAVDPATGAMYSFPESVTATLDAGEEKVAGAAPLKIVSTTELSAEVMQQARLVGGLQ</sequence>
<dbReference type="PROSITE" id="PS51257">
    <property type="entry name" value="PROKAR_LIPOPROTEIN"/>
    <property type="match status" value="1"/>
</dbReference>
<dbReference type="AlphaFoldDB" id="A0A4P6KUW5"/>
<gene>
    <name evidence="2" type="ORF">EWM63_06830</name>
</gene>
<evidence type="ECO:0000313" key="2">
    <source>
        <dbReference type="EMBL" id="QBE62720.1"/>
    </source>
</evidence>
<dbReference type="EMBL" id="CP035913">
    <property type="protein sequence ID" value="QBE62720.1"/>
    <property type="molecule type" value="Genomic_DNA"/>
</dbReference>